<dbReference type="OrthoDB" id="109585at2"/>
<accession>A0A090VB17</accession>
<feature type="modified residue" description="4-aspartylphosphate" evidence="2">
    <location>
        <position position="62"/>
    </location>
</feature>
<dbReference type="PANTHER" id="PTHR44591:SF19">
    <property type="entry name" value="TWO-COMPONENT RESPONSE REGULATOR-RELATED"/>
    <property type="match status" value="1"/>
</dbReference>
<reference evidence="4 5" key="1">
    <citation type="journal article" date="2014" name="Genome Announc.">
        <title>Draft Genome Sequences of Marine Flavobacterium Algibacter lectus Strains SS8 and NR4.</title>
        <authorList>
            <person name="Takatani N."/>
            <person name="Nakanishi M."/>
            <person name="Meirelles P."/>
            <person name="Mino S."/>
            <person name="Suda W."/>
            <person name="Oshima K."/>
            <person name="Hattori M."/>
            <person name="Ohkuma M."/>
            <person name="Hosokawa M."/>
            <person name="Miyashita K."/>
            <person name="Thompson F.L."/>
            <person name="Niwa A."/>
            <person name="Sawabe T."/>
            <person name="Sawabe T."/>
        </authorList>
    </citation>
    <scope>NUCLEOTIDE SEQUENCE [LARGE SCALE GENOMIC DNA]</scope>
    <source>
        <strain evidence="4 5">JCM 19300</strain>
    </source>
</reference>
<name>A0A090VB17_9FLAO</name>
<evidence type="ECO:0000313" key="4">
    <source>
        <dbReference type="EMBL" id="GAL61971.1"/>
    </source>
</evidence>
<organism evidence="4 5">
    <name type="scientific">Algibacter lectus</name>
    <dbReference type="NCBI Taxonomy" id="221126"/>
    <lineage>
        <taxon>Bacteria</taxon>
        <taxon>Pseudomonadati</taxon>
        <taxon>Bacteroidota</taxon>
        <taxon>Flavobacteriia</taxon>
        <taxon>Flavobacteriales</taxon>
        <taxon>Flavobacteriaceae</taxon>
        <taxon>Algibacter</taxon>
    </lineage>
</organism>
<dbReference type="InterPro" id="IPR050595">
    <property type="entry name" value="Bact_response_regulator"/>
</dbReference>
<evidence type="ECO:0000256" key="1">
    <source>
        <dbReference type="ARBA" id="ARBA00022553"/>
    </source>
</evidence>
<evidence type="ECO:0000313" key="5">
    <source>
        <dbReference type="Proteomes" id="UP000029644"/>
    </source>
</evidence>
<dbReference type="PANTHER" id="PTHR44591">
    <property type="entry name" value="STRESS RESPONSE REGULATOR PROTEIN 1"/>
    <property type="match status" value="1"/>
</dbReference>
<dbReference type="SUPFAM" id="SSF52172">
    <property type="entry name" value="CheY-like"/>
    <property type="match status" value="1"/>
</dbReference>
<feature type="domain" description="Response regulatory" evidence="3">
    <location>
        <begin position="5"/>
        <end position="98"/>
    </location>
</feature>
<dbReference type="Gene3D" id="3.40.50.2300">
    <property type="match status" value="1"/>
</dbReference>
<gene>
    <name evidence="4" type="ORF">JCM19300_717</name>
</gene>
<dbReference type="PROSITE" id="PS50110">
    <property type="entry name" value="RESPONSE_REGULATORY"/>
    <property type="match status" value="1"/>
</dbReference>
<evidence type="ECO:0000259" key="3">
    <source>
        <dbReference type="PROSITE" id="PS50110"/>
    </source>
</evidence>
<protein>
    <submittedName>
        <fullName evidence="4">Response regulator</fullName>
    </submittedName>
</protein>
<keyword evidence="1 2" id="KW-0597">Phosphoprotein</keyword>
<dbReference type="Proteomes" id="UP000029644">
    <property type="component" value="Unassembled WGS sequence"/>
</dbReference>
<proteinExistence type="predicted"/>
<comment type="caution">
    <text evidence="4">The sequence shown here is derived from an EMBL/GenBank/DDBJ whole genome shotgun (WGS) entry which is preliminary data.</text>
</comment>
<dbReference type="EMBL" id="BBNQ01000004">
    <property type="protein sequence ID" value="GAL61971.1"/>
    <property type="molecule type" value="Genomic_DNA"/>
</dbReference>
<dbReference type="Pfam" id="PF00072">
    <property type="entry name" value="Response_reg"/>
    <property type="match status" value="1"/>
</dbReference>
<dbReference type="InterPro" id="IPR001789">
    <property type="entry name" value="Sig_transdc_resp-reg_receiver"/>
</dbReference>
<dbReference type="InterPro" id="IPR011006">
    <property type="entry name" value="CheY-like_superfamily"/>
</dbReference>
<dbReference type="AlphaFoldDB" id="A0A090VB17"/>
<evidence type="ECO:0000256" key="2">
    <source>
        <dbReference type="PROSITE-ProRule" id="PRU00169"/>
    </source>
</evidence>
<sequence>MKKDVIFCVDDEKIVLNSLKTELKNAFGNKYIIETAESGTEALEAIENLMSLGYKIQVVIADYAMPVMKGDEFLMNLHSKSPETLNILLTGQATIEGL</sequence>
<dbReference type="RefSeq" id="WP_052415275.1">
    <property type="nucleotide sequence ID" value="NZ_BBNQ01000004.1"/>
</dbReference>
<dbReference type="GO" id="GO:0000160">
    <property type="term" value="P:phosphorelay signal transduction system"/>
    <property type="evidence" value="ECO:0007669"/>
    <property type="project" value="InterPro"/>
</dbReference>